<evidence type="ECO:0000313" key="3">
    <source>
        <dbReference type="Proteomes" id="UP000646946"/>
    </source>
</evidence>
<protein>
    <submittedName>
        <fullName evidence="2">Uncharacterized protein</fullName>
    </submittedName>
</protein>
<dbReference type="AlphaFoldDB" id="A0A832UPC4"/>
<reference evidence="2 3" key="1">
    <citation type="journal article" name="Nat. Commun.">
        <title>Undinarchaeota illuminate DPANN phylogeny and the impact of gene transfer on archaeal evolution.</title>
        <authorList>
            <person name="Dombrowski N."/>
            <person name="Williams T.A."/>
            <person name="Sun J."/>
            <person name="Woodcroft B.J."/>
            <person name="Lee J.H."/>
            <person name="Minh B.Q."/>
            <person name="Rinke C."/>
            <person name="Spang A."/>
        </authorList>
    </citation>
    <scope>NUCLEOTIDE SEQUENCE [LARGE SCALE GENOMIC DNA]</scope>
    <source>
        <strain evidence="2">MAG_bin1129</strain>
    </source>
</reference>
<sequence>MEDSQLAFVLGLVNGIIALLAAVFYGILTLGFSTTLGVFISIFYLIAAILLLVGAFQAKGGKASPAWILLMIGGILTLIIGILGIVAAMKARNLR</sequence>
<name>A0A832UPC4_9ARCH</name>
<feature type="transmembrane region" description="Helical" evidence="1">
    <location>
        <begin position="35"/>
        <end position="56"/>
    </location>
</feature>
<proteinExistence type="predicted"/>
<evidence type="ECO:0000256" key="1">
    <source>
        <dbReference type="SAM" id="Phobius"/>
    </source>
</evidence>
<accession>A0A832UPC4</accession>
<organism evidence="2 3">
    <name type="scientific">Candidatus Naiadarchaeum limnaeum</name>
    <dbReference type="NCBI Taxonomy" id="2756139"/>
    <lineage>
        <taxon>Archaea</taxon>
        <taxon>Candidatus Undinarchaeota</taxon>
        <taxon>Candidatus Undinarchaeia</taxon>
        <taxon>Candidatus Naiadarchaeales</taxon>
        <taxon>Candidatus Naiadarchaeaceae</taxon>
        <taxon>Candidatus Naiadarchaeum</taxon>
    </lineage>
</organism>
<keyword evidence="3" id="KW-1185">Reference proteome</keyword>
<dbReference type="EMBL" id="DVAB01000049">
    <property type="protein sequence ID" value="HIK00944.1"/>
    <property type="molecule type" value="Genomic_DNA"/>
</dbReference>
<evidence type="ECO:0000313" key="2">
    <source>
        <dbReference type="EMBL" id="HIK00944.1"/>
    </source>
</evidence>
<dbReference type="Proteomes" id="UP000646946">
    <property type="component" value="Unassembled WGS sequence"/>
</dbReference>
<keyword evidence="1" id="KW-0472">Membrane</keyword>
<feature type="transmembrane region" description="Helical" evidence="1">
    <location>
        <begin position="68"/>
        <end position="89"/>
    </location>
</feature>
<comment type="caution">
    <text evidence="2">The sequence shown here is derived from an EMBL/GenBank/DDBJ whole genome shotgun (WGS) entry which is preliminary data.</text>
</comment>
<keyword evidence="1" id="KW-1133">Transmembrane helix</keyword>
<gene>
    <name evidence="2" type="ORF">H1016_05425</name>
</gene>
<keyword evidence="1" id="KW-0812">Transmembrane</keyword>
<feature type="transmembrane region" description="Helical" evidence="1">
    <location>
        <begin position="6"/>
        <end position="28"/>
    </location>
</feature>